<keyword evidence="7 8" id="KW-0472">Membrane</keyword>
<evidence type="ECO:0000256" key="5">
    <source>
        <dbReference type="ARBA" id="ARBA00022692"/>
    </source>
</evidence>
<evidence type="ECO:0000256" key="4">
    <source>
        <dbReference type="ARBA" id="ARBA00022544"/>
    </source>
</evidence>
<sequence length="372" mass="41508">MKRYGFNEITLMQYITIIHGGQVGVGLLTLPREMAKTAGTDGWMAIVLGWAIAVTTSLCIVAVMRRYPDDTILDLIRRLFGKWAGRAAAVIWLAYFVAAFAAVLATSVSITKVWVLSQTPAYMTVLLFLLPTVMVARSGIRILGRYAELVFYCSLAAPLFLIAPLKDSHLVHILPLIKGEWAGVLQAVKLTAPSFLGFEVGFFLYPFLLRKERAYTGVVIANTLSMIVFMLVIFSSNLFYSPDQIAEFTWPTLSLLKVIEFHFLERFDIVFLAFYLFLLSTTWTPLLMLAGHCASRLTGQADHAPHVYAIAGTIFAVSVFYFPAVKGLRLMEQLWSRSGLVLAYVTPFALLLVLAVTDLIRKKRRTEGRQCG</sequence>
<feature type="transmembrane region" description="Helical" evidence="8">
    <location>
        <begin position="185"/>
        <end position="207"/>
    </location>
</feature>
<dbReference type="GO" id="GO:0009847">
    <property type="term" value="P:spore germination"/>
    <property type="evidence" value="ECO:0007669"/>
    <property type="project" value="InterPro"/>
</dbReference>
<dbReference type="RefSeq" id="WP_190925209.1">
    <property type="nucleotide sequence ID" value="NZ_JACXJA010000005.1"/>
</dbReference>
<comment type="caution">
    <text evidence="9">The sequence shown here is derived from an EMBL/GenBank/DDBJ whole genome shotgun (WGS) entry which is preliminary data.</text>
</comment>
<keyword evidence="10" id="KW-1185">Reference proteome</keyword>
<dbReference type="NCBIfam" id="TIGR00912">
    <property type="entry name" value="2A0309"/>
    <property type="match status" value="1"/>
</dbReference>
<dbReference type="AlphaFoldDB" id="A0A927C7A7"/>
<accession>A0A927C7A7</accession>
<proteinExistence type="inferred from homology"/>
<organism evidence="9 10">
    <name type="scientific">Paenibacillus oceani</name>
    <dbReference type="NCBI Taxonomy" id="2772510"/>
    <lineage>
        <taxon>Bacteria</taxon>
        <taxon>Bacillati</taxon>
        <taxon>Bacillota</taxon>
        <taxon>Bacilli</taxon>
        <taxon>Bacillales</taxon>
        <taxon>Paenibacillaceae</taxon>
        <taxon>Paenibacillus</taxon>
    </lineage>
</organism>
<keyword evidence="5 8" id="KW-0812">Transmembrane</keyword>
<keyword evidence="3" id="KW-0813">Transport</keyword>
<evidence type="ECO:0000256" key="3">
    <source>
        <dbReference type="ARBA" id="ARBA00022448"/>
    </source>
</evidence>
<evidence type="ECO:0000313" key="9">
    <source>
        <dbReference type="EMBL" id="MBD2861312.1"/>
    </source>
</evidence>
<dbReference type="Gene3D" id="1.20.1740.10">
    <property type="entry name" value="Amino acid/polyamine transporter I"/>
    <property type="match status" value="1"/>
</dbReference>
<feature type="transmembrane region" description="Helical" evidence="8">
    <location>
        <begin position="214"/>
        <end position="234"/>
    </location>
</feature>
<dbReference type="Proteomes" id="UP000639396">
    <property type="component" value="Unassembled WGS sequence"/>
</dbReference>
<name>A0A927C7A7_9BACL</name>
<evidence type="ECO:0000256" key="2">
    <source>
        <dbReference type="ARBA" id="ARBA00007998"/>
    </source>
</evidence>
<evidence type="ECO:0000256" key="6">
    <source>
        <dbReference type="ARBA" id="ARBA00022989"/>
    </source>
</evidence>
<feature type="transmembrane region" description="Helical" evidence="8">
    <location>
        <begin position="303"/>
        <end position="322"/>
    </location>
</feature>
<evidence type="ECO:0000313" key="10">
    <source>
        <dbReference type="Proteomes" id="UP000639396"/>
    </source>
</evidence>
<reference evidence="9" key="1">
    <citation type="submission" date="2020-09" db="EMBL/GenBank/DDBJ databases">
        <title>A novel bacterium of genus Paenibacillus, isolated from South China Sea.</title>
        <authorList>
            <person name="Huang H."/>
            <person name="Mo K."/>
            <person name="Hu Y."/>
        </authorList>
    </citation>
    <scope>NUCLEOTIDE SEQUENCE</scope>
    <source>
        <strain evidence="9">IB182363</strain>
    </source>
</reference>
<keyword evidence="4" id="KW-0309">Germination</keyword>
<dbReference type="PANTHER" id="PTHR34975:SF2">
    <property type="entry name" value="SPORE GERMINATION PROTEIN A2"/>
    <property type="match status" value="1"/>
</dbReference>
<feature type="transmembrane region" description="Helical" evidence="8">
    <location>
        <begin position="83"/>
        <end position="108"/>
    </location>
</feature>
<dbReference type="GO" id="GO:0016020">
    <property type="term" value="C:membrane"/>
    <property type="evidence" value="ECO:0007669"/>
    <property type="project" value="UniProtKB-SubCell"/>
</dbReference>
<comment type="similarity">
    <text evidence="2">Belongs to the amino acid-polyamine-organocation (APC) superfamily. Spore germination protein (SGP) (TC 2.A.3.9) family.</text>
</comment>
<feature type="transmembrane region" description="Helical" evidence="8">
    <location>
        <begin position="120"/>
        <end position="137"/>
    </location>
</feature>
<comment type="subcellular location">
    <subcellularLocation>
        <location evidence="1">Membrane</location>
        <topology evidence="1">Multi-pass membrane protein</topology>
    </subcellularLocation>
</comment>
<keyword evidence="6 8" id="KW-1133">Transmembrane helix</keyword>
<dbReference type="Pfam" id="PF03845">
    <property type="entry name" value="Spore_permease"/>
    <property type="match status" value="1"/>
</dbReference>
<gene>
    <name evidence="9" type="ORF">IDH45_04820</name>
</gene>
<feature type="transmembrane region" description="Helical" evidence="8">
    <location>
        <begin position="12"/>
        <end position="30"/>
    </location>
</feature>
<dbReference type="PANTHER" id="PTHR34975">
    <property type="entry name" value="SPORE GERMINATION PROTEIN A2"/>
    <property type="match status" value="1"/>
</dbReference>
<evidence type="ECO:0000256" key="7">
    <source>
        <dbReference type="ARBA" id="ARBA00023136"/>
    </source>
</evidence>
<feature type="transmembrane region" description="Helical" evidence="8">
    <location>
        <begin position="149"/>
        <end position="165"/>
    </location>
</feature>
<feature type="transmembrane region" description="Helical" evidence="8">
    <location>
        <begin position="342"/>
        <end position="360"/>
    </location>
</feature>
<dbReference type="InterPro" id="IPR004761">
    <property type="entry name" value="Spore_GerAB"/>
</dbReference>
<feature type="transmembrane region" description="Helical" evidence="8">
    <location>
        <begin position="269"/>
        <end position="291"/>
    </location>
</feature>
<feature type="transmembrane region" description="Helical" evidence="8">
    <location>
        <begin position="42"/>
        <end position="63"/>
    </location>
</feature>
<protein>
    <submittedName>
        <fullName evidence="9">Endospore germination permease</fullName>
    </submittedName>
</protein>
<dbReference type="EMBL" id="JACXJA010000005">
    <property type="protein sequence ID" value="MBD2861312.1"/>
    <property type="molecule type" value="Genomic_DNA"/>
</dbReference>
<evidence type="ECO:0000256" key="1">
    <source>
        <dbReference type="ARBA" id="ARBA00004141"/>
    </source>
</evidence>
<evidence type="ECO:0000256" key="8">
    <source>
        <dbReference type="SAM" id="Phobius"/>
    </source>
</evidence>